<feature type="region of interest" description="Disordered" evidence="2">
    <location>
        <begin position="671"/>
        <end position="730"/>
    </location>
</feature>
<accession>A0A9N8Z731</accession>
<feature type="region of interest" description="Disordered" evidence="2">
    <location>
        <begin position="942"/>
        <end position="964"/>
    </location>
</feature>
<gene>
    <name evidence="4" type="ORF">AMORRO_LOCUS2291</name>
</gene>
<dbReference type="OrthoDB" id="2449058at2759"/>
<dbReference type="Proteomes" id="UP000789342">
    <property type="component" value="Unassembled WGS sequence"/>
</dbReference>
<feature type="compositionally biased region" description="Low complexity" evidence="2">
    <location>
        <begin position="712"/>
        <end position="721"/>
    </location>
</feature>
<proteinExistence type="predicted"/>
<reference evidence="4" key="1">
    <citation type="submission" date="2021-06" db="EMBL/GenBank/DDBJ databases">
        <authorList>
            <person name="Kallberg Y."/>
            <person name="Tangrot J."/>
            <person name="Rosling A."/>
        </authorList>
    </citation>
    <scope>NUCLEOTIDE SEQUENCE</scope>
    <source>
        <strain evidence="4">CL551</strain>
    </source>
</reference>
<feature type="compositionally biased region" description="Basic and acidic residues" evidence="2">
    <location>
        <begin position="688"/>
        <end position="711"/>
    </location>
</feature>
<feature type="region of interest" description="Disordered" evidence="2">
    <location>
        <begin position="436"/>
        <end position="457"/>
    </location>
</feature>
<evidence type="ECO:0000256" key="3">
    <source>
        <dbReference type="SAM" id="Phobius"/>
    </source>
</evidence>
<sequence>MLLMTRVVELSKQLTSHAKTRAGLVRFVPWFGGGKLIMDMDVSVEMDAKSNVAIDNGHFFKKNDQEDNDVKISDKLLRRNSKEHVISRTTKDKTTMCSTFTVFTTSTVLLGKNTNSSFTPPISSPFKTFATATITATFVVTNTPIPSFTGNPCPIRCGKSQCSCDADAEKPFCFVNASGFTCDTPSTVGWHIDNTGLNFINSDLKSLDEQCNTFVPPVDDIDRQNLIDLLSVTTYGKENKNVSGIWTDPFDFLGDCNEGFFCDTGNTLVGMNQTQSFQGTCKVKLGLGDVCVSANQCNTQRCVNRSDLGSSVTATETLVTANKNMTTSTFICARLNDKVFPVVATDIAGKNRPMNGVETALLIIGSVLIAFFILFAALRIRKNGASRRFFGSGKGCNDNNVNDINGTDGTTIYTNRSEKPAASRFLEKFCTGSKARKKTSDAQIPMTGGAASDNSGLAGNGSSDTFTRWNFGKNFVAKHLSALRISFSESLANSMRFSIRPHSSTNNGDMQFSIVPGDNNNSATGNVRRTSANDERTRSFLTNTSESLSVLLPPPPSFHSINSTKEYDTNETGQGNVFDGGSNENVHDKDEFNNDTLRYSSIGIYSSGYTSGGGYEYNALDELHSNFFSDFNGAYLSTSKNREVYNSYHSGIRSSGIGGVDSFSIHFPDSSIENNSENSMNSGGRNAKGTDENRQHNERSNEDKEVDDRNNNIRIGDNNINPESDEHNSQDTHYRIDLNTSTAEVASCSFPNFNQSMSRSTLFEHEEVRSIAYPEDLENEDYVAQVKLYEGLQLINELLIDDDLRQQEIKKNELLQQQLQEIEQQEMEAEETERELEAIKLPEEQLRELERLSLRIQSERFVLDIEEELPSKKKIAESVESSGVDDVDELQEKEAEEMESELEDTKLPEEQLRELERLSLRIQGESFMLDIEEEFPSKTKIVESVESSGVDDVDELQENSHIDA</sequence>
<feature type="compositionally biased region" description="Polar residues" evidence="2">
    <location>
        <begin position="518"/>
        <end position="530"/>
    </location>
</feature>
<feature type="compositionally biased region" description="Acidic residues" evidence="2">
    <location>
        <begin position="883"/>
        <end position="902"/>
    </location>
</feature>
<feature type="compositionally biased region" description="Low complexity" evidence="2">
    <location>
        <begin position="671"/>
        <end position="685"/>
    </location>
</feature>
<name>A0A9N8Z731_9GLOM</name>
<keyword evidence="1" id="KW-0175">Coiled coil</keyword>
<protein>
    <submittedName>
        <fullName evidence="4">10839_t:CDS:1</fullName>
    </submittedName>
</protein>
<keyword evidence="3" id="KW-1133">Transmembrane helix</keyword>
<feature type="transmembrane region" description="Helical" evidence="3">
    <location>
        <begin position="360"/>
        <end position="378"/>
    </location>
</feature>
<keyword evidence="3" id="KW-0472">Membrane</keyword>
<keyword evidence="5" id="KW-1185">Reference proteome</keyword>
<feature type="region of interest" description="Disordered" evidence="2">
    <location>
        <begin position="516"/>
        <end position="535"/>
    </location>
</feature>
<evidence type="ECO:0000313" key="5">
    <source>
        <dbReference type="Proteomes" id="UP000789342"/>
    </source>
</evidence>
<comment type="caution">
    <text evidence="4">The sequence shown here is derived from an EMBL/GenBank/DDBJ whole genome shotgun (WGS) entry which is preliminary data.</text>
</comment>
<dbReference type="AlphaFoldDB" id="A0A9N8Z731"/>
<dbReference type="EMBL" id="CAJVPV010000947">
    <property type="protein sequence ID" value="CAG8480656.1"/>
    <property type="molecule type" value="Genomic_DNA"/>
</dbReference>
<evidence type="ECO:0000313" key="4">
    <source>
        <dbReference type="EMBL" id="CAG8480656.1"/>
    </source>
</evidence>
<feature type="coiled-coil region" evidence="1">
    <location>
        <begin position="805"/>
        <end position="842"/>
    </location>
</feature>
<organism evidence="4 5">
    <name type="scientific">Acaulospora morrowiae</name>
    <dbReference type="NCBI Taxonomy" id="94023"/>
    <lineage>
        <taxon>Eukaryota</taxon>
        <taxon>Fungi</taxon>
        <taxon>Fungi incertae sedis</taxon>
        <taxon>Mucoromycota</taxon>
        <taxon>Glomeromycotina</taxon>
        <taxon>Glomeromycetes</taxon>
        <taxon>Diversisporales</taxon>
        <taxon>Acaulosporaceae</taxon>
        <taxon>Acaulospora</taxon>
    </lineage>
</organism>
<evidence type="ECO:0000256" key="2">
    <source>
        <dbReference type="SAM" id="MobiDB-lite"/>
    </source>
</evidence>
<keyword evidence="3" id="KW-0812">Transmembrane</keyword>
<feature type="region of interest" description="Disordered" evidence="2">
    <location>
        <begin position="876"/>
        <end position="910"/>
    </location>
</feature>
<evidence type="ECO:0000256" key="1">
    <source>
        <dbReference type="SAM" id="Coils"/>
    </source>
</evidence>